<accession>A0A225DQN0</accession>
<proteinExistence type="predicted"/>
<dbReference type="CDD" id="cd00882">
    <property type="entry name" value="Ras_like_GTPase"/>
    <property type="match status" value="1"/>
</dbReference>
<sequence length="819" mass="88223">MVFFGPSFSGKSTLIRIFVHAAAASPEQDAIVLTPAAASAAIVSGESVPYLIRVDDPGVGPPGKFVICDSDGRTAEELLARPDVFDRRASGGALATAVRAADALVLVVAADASPQAVGQTFESFRQFLGGLERGRTFGRVVGGLPVFLTLTKCDELHSSGDAPTDWLARVDVRKDEIRKRFVVDFGDELVTEAEPDEEPTDDPFLPFGSIDLHVAATATRVPDGPAFAAHSDPGGTFGVADLVRDSLTAGRAYRDRATGAARRLKWTVRGAGAVLATMLIGLTGLVAASGFAGDPLADRVRAYEASEPPPAVRLSDAQYARFRHELQAVRVNPRFDALPTDLKDFVTTRLSEFDAYKEYRGRFRPPRLGPAEVRSTEQADRLAADLTTALAPPPEYAEAWAETDAVRLWWKWQADLVLVREAAGRLQDWYSGLIRRANQLLLTDKPPDPAWRAEVGGLFKSAVAPPFAPTAEIEQSLAVPIVRGRKLTYAPAFAADRVVRSATDWADARDRLTHLRDLADALGLIAGPGAPFAVLELPEPTPDGNGSRELAAARLAALRVAFPPPAYPGDDYPEWVTDAFPDPVRKLLDTRLAGTFDVGARHARVVVAQLLNGAEDRTRAADQIARDDGLKAWSRLLGLLRKWTAPPATPVVDPVRELVEFLKRDRFDLDLRSVVVTLPDDLLEQRPEPRGSFVVTHTPAGGAPREYKFRVEGDGRREHAATAFTFVPDGPSAAIPYRSGDGLTAALGLRAGGREYRLVWSGGRSAVYQFDRLWAPPKVEKVGPLPVPEPAPGVRLVVPPPGTLPAIPALLPDSAASGR</sequence>
<dbReference type="Proteomes" id="UP000214646">
    <property type="component" value="Unassembled WGS sequence"/>
</dbReference>
<organism evidence="1 2">
    <name type="scientific">Fimbriiglobus ruber</name>
    <dbReference type="NCBI Taxonomy" id="1908690"/>
    <lineage>
        <taxon>Bacteria</taxon>
        <taxon>Pseudomonadati</taxon>
        <taxon>Planctomycetota</taxon>
        <taxon>Planctomycetia</taxon>
        <taxon>Gemmatales</taxon>
        <taxon>Gemmataceae</taxon>
        <taxon>Fimbriiglobus</taxon>
    </lineage>
</organism>
<evidence type="ECO:0000313" key="1">
    <source>
        <dbReference type="EMBL" id="OWK40908.1"/>
    </source>
</evidence>
<dbReference type="EMBL" id="NIDE01000007">
    <property type="protein sequence ID" value="OWK40908.1"/>
    <property type="molecule type" value="Genomic_DNA"/>
</dbReference>
<gene>
    <name evidence="1" type="ORF">FRUB_04800</name>
</gene>
<evidence type="ECO:0000313" key="2">
    <source>
        <dbReference type="Proteomes" id="UP000214646"/>
    </source>
</evidence>
<dbReference type="InterPro" id="IPR027417">
    <property type="entry name" value="P-loop_NTPase"/>
</dbReference>
<dbReference type="Gene3D" id="3.40.50.300">
    <property type="entry name" value="P-loop containing nucleotide triphosphate hydrolases"/>
    <property type="match status" value="1"/>
</dbReference>
<keyword evidence="2" id="KW-1185">Reference proteome</keyword>
<evidence type="ECO:0008006" key="3">
    <source>
        <dbReference type="Google" id="ProtNLM"/>
    </source>
</evidence>
<comment type="caution">
    <text evidence="1">The sequence shown here is derived from an EMBL/GenBank/DDBJ whole genome shotgun (WGS) entry which is preliminary data.</text>
</comment>
<reference evidence="2" key="1">
    <citation type="submission" date="2017-06" db="EMBL/GenBank/DDBJ databases">
        <title>Genome analysis of Fimbriiglobus ruber SP5, the first member of the order Planctomycetales with confirmed chitinolytic capability.</title>
        <authorList>
            <person name="Ravin N.V."/>
            <person name="Rakitin A.L."/>
            <person name="Ivanova A.A."/>
            <person name="Beletsky A.V."/>
            <person name="Kulichevskaya I.S."/>
            <person name="Mardanov A.V."/>
            <person name="Dedysh S.N."/>
        </authorList>
    </citation>
    <scope>NUCLEOTIDE SEQUENCE [LARGE SCALE GENOMIC DNA]</scope>
    <source>
        <strain evidence="2">SP5</strain>
    </source>
</reference>
<protein>
    <recommendedName>
        <fullName evidence="3">IcmF-related protein</fullName>
    </recommendedName>
</protein>
<dbReference type="AlphaFoldDB" id="A0A225DQN0"/>
<dbReference type="SUPFAM" id="SSF52540">
    <property type="entry name" value="P-loop containing nucleoside triphosphate hydrolases"/>
    <property type="match status" value="1"/>
</dbReference>
<name>A0A225DQN0_9BACT</name>